<dbReference type="AlphaFoldDB" id="A0AAN9HPJ7"/>
<protein>
    <submittedName>
        <fullName evidence="1">Uncharacterized protein</fullName>
    </submittedName>
</protein>
<dbReference type="Proteomes" id="UP001372338">
    <property type="component" value="Unassembled WGS sequence"/>
</dbReference>
<evidence type="ECO:0000313" key="2">
    <source>
        <dbReference type="Proteomes" id="UP001372338"/>
    </source>
</evidence>
<dbReference type="EMBL" id="JAYWIO010000008">
    <property type="protein sequence ID" value="KAK7244544.1"/>
    <property type="molecule type" value="Genomic_DNA"/>
</dbReference>
<proteinExistence type="predicted"/>
<gene>
    <name evidence="1" type="ORF">RIF29_39368</name>
</gene>
<reference evidence="1 2" key="1">
    <citation type="submission" date="2024-01" db="EMBL/GenBank/DDBJ databases">
        <title>The genomes of 5 underutilized Papilionoideae crops provide insights into root nodulation and disease resistanc.</title>
        <authorList>
            <person name="Yuan L."/>
        </authorList>
    </citation>
    <scope>NUCLEOTIDE SEQUENCE [LARGE SCALE GENOMIC DNA]</scope>
    <source>
        <strain evidence="1">ZHUSHIDOU_FW_LH</strain>
        <tissue evidence="1">Leaf</tissue>
    </source>
</reference>
<evidence type="ECO:0000313" key="1">
    <source>
        <dbReference type="EMBL" id="KAK7244544.1"/>
    </source>
</evidence>
<name>A0AAN9HPJ7_CROPI</name>
<comment type="caution">
    <text evidence="1">The sequence shown here is derived from an EMBL/GenBank/DDBJ whole genome shotgun (WGS) entry which is preliminary data.</text>
</comment>
<keyword evidence="2" id="KW-1185">Reference proteome</keyword>
<organism evidence="1 2">
    <name type="scientific">Crotalaria pallida</name>
    <name type="common">Smooth rattlebox</name>
    <name type="synonym">Crotalaria striata</name>
    <dbReference type="NCBI Taxonomy" id="3830"/>
    <lineage>
        <taxon>Eukaryota</taxon>
        <taxon>Viridiplantae</taxon>
        <taxon>Streptophyta</taxon>
        <taxon>Embryophyta</taxon>
        <taxon>Tracheophyta</taxon>
        <taxon>Spermatophyta</taxon>
        <taxon>Magnoliopsida</taxon>
        <taxon>eudicotyledons</taxon>
        <taxon>Gunneridae</taxon>
        <taxon>Pentapetalae</taxon>
        <taxon>rosids</taxon>
        <taxon>fabids</taxon>
        <taxon>Fabales</taxon>
        <taxon>Fabaceae</taxon>
        <taxon>Papilionoideae</taxon>
        <taxon>50 kb inversion clade</taxon>
        <taxon>genistoids sensu lato</taxon>
        <taxon>core genistoids</taxon>
        <taxon>Crotalarieae</taxon>
        <taxon>Crotalaria</taxon>
    </lineage>
</organism>
<sequence>MWFLFLFFFSLLLLLLVREVGVYVLHVILNLIIKNEICWFVNYGCELCDFKHGDFKNGDFEFCFDSDFV</sequence>
<accession>A0AAN9HPJ7</accession>